<feature type="compositionally biased region" description="Polar residues" evidence="1">
    <location>
        <begin position="9"/>
        <end position="20"/>
    </location>
</feature>
<feature type="compositionally biased region" description="Polar residues" evidence="1">
    <location>
        <begin position="425"/>
        <end position="441"/>
    </location>
</feature>
<proteinExistence type="predicted"/>
<dbReference type="EMBL" id="LK052966">
    <property type="protein sequence ID" value="CDR49746.1"/>
    <property type="molecule type" value="Genomic_DNA"/>
</dbReference>
<organism evidence="2">
    <name type="scientific">Rhodotorula toruloides</name>
    <name type="common">Yeast</name>
    <name type="synonym">Rhodosporidium toruloides</name>
    <dbReference type="NCBI Taxonomy" id="5286"/>
    <lineage>
        <taxon>Eukaryota</taxon>
        <taxon>Fungi</taxon>
        <taxon>Dikarya</taxon>
        <taxon>Basidiomycota</taxon>
        <taxon>Pucciniomycotina</taxon>
        <taxon>Microbotryomycetes</taxon>
        <taxon>Sporidiobolales</taxon>
        <taxon>Sporidiobolaceae</taxon>
        <taxon>Rhodotorula</taxon>
    </lineage>
</organism>
<feature type="region of interest" description="Disordered" evidence="1">
    <location>
        <begin position="1"/>
        <end position="20"/>
    </location>
</feature>
<protein>
    <submittedName>
        <fullName evidence="2">RHTO0S31e00694g1_1</fullName>
    </submittedName>
</protein>
<reference evidence="2" key="1">
    <citation type="journal article" date="2014" name="Genome Announc.">
        <title>Draft genome sequence of Rhodosporidium toruloides CECT1137, an oleaginous yeast of biotechnological interest.</title>
        <authorList>
            <person name="Morin N."/>
            <person name="Calcas X."/>
            <person name="Devillers H."/>
            <person name="Durrens P."/>
            <person name="Sherman D.J."/>
            <person name="Nicaud J.-M."/>
            <person name="Neuveglise C."/>
        </authorList>
    </citation>
    <scope>NUCLEOTIDE SEQUENCE</scope>
    <source>
        <strain evidence="2">CECT1137</strain>
    </source>
</reference>
<name>A0A061BID4_RHOTO</name>
<gene>
    <name evidence="2" type="ORF">RHTO0S_31e00694g</name>
</gene>
<feature type="region of interest" description="Disordered" evidence="1">
    <location>
        <begin position="417"/>
        <end position="450"/>
    </location>
</feature>
<dbReference type="OrthoDB" id="2525514at2759"/>
<accession>A0A061BID4</accession>
<evidence type="ECO:0000313" key="2">
    <source>
        <dbReference type="EMBL" id="CDR49746.1"/>
    </source>
</evidence>
<sequence length="463" mass="51396">MTGPASPAHDSTSTQPLLQQQASTSTCAAVVLDSFARAADSDSFGPWEYSAIRDATTKREGEDSDGLERLAEEMGMLLTPETEKSGCDWTTAREDSGEECCCCLSGETEAKTVRLVPGYEEDGNVGRTVADLHFDVLRRAKVIPETATPSSFANTLQLSSTLSTLLSQHRLTLLPHHDQLSTRLAFEYTYQLSRLRSLSPSRSSKRPRIPARPDFDHHYAALERQGAIVRPFFGWTCGRRVFERRDERGETRKYRVNSVDEAFEVSAQDDEEEAKDAPPIPWYRLPCSMNLLLYAMADRIQQNAPAPEAVQEETEALASGTRLLLSFWHLTPSTPTPSLSSLLTRTKTWLTTHLDSSSFPRFIESVDATMRAEEFLTPSPGWCVEEGVGWEKIERARRRAVGEGGVAGKLDKLAVLQQQEDDPDSTTATPGSQTPSYSTLAPPTAEQKERQDFVRAWMAQLAS</sequence>
<dbReference type="AlphaFoldDB" id="A0A061BID4"/>
<evidence type="ECO:0000256" key="1">
    <source>
        <dbReference type="SAM" id="MobiDB-lite"/>
    </source>
</evidence>